<dbReference type="AlphaFoldDB" id="A0A0C3AXT7"/>
<accession>A0A0C3AXT7</accession>
<sequence>MIDSLALLLRGTKTLAVRMSQQSSTAMLVARYLHSLLPRITTLSQQRSLNAFQAATLCSVSPPEAKILVNVSSLARVYQPVGLETRKSEG</sequence>
<dbReference type="Proteomes" id="UP000053989">
    <property type="component" value="Unassembled WGS sequence"/>
</dbReference>
<evidence type="ECO:0000313" key="1">
    <source>
        <dbReference type="EMBL" id="KIM69797.1"/>
    </source>
</evidence>
<dbReference type="EMBL" id="KN822006">
    <property type="protein sequence ID" value="KIM69797.1"/>
    <property type="molecule type" value="Genomic_DNA"/>
</dbReference>
<evidence type="ECO:0000313" key="2">
    <source>
        <dbReference type="Proteomes" id="UP000053989"/>
    </source>
</evidence>
<dbReference type="HOGENOM" id="CLU_2442163_0_0_1"/>
<keyword evidence="2" id="KW-1185">Reference proteome</keyword>
<proteinExistence type="predicted"/>
<name>A0A0C3AXT7_9AGAM</name>
<dbReference type="InParanoid" id="A0A0C3AXT7"/>
<organism evidence="1 2">
    <name type="scientific">Scleroderma citrinum Foug A</name>
    <dbReference type="NCBI Taxonomy" id="1036808"/>
    <lineage>
        <taxon>Eukaryota</taxon>
        <taxon>Fungi</taxon>
        <taxon>Dikarya</taxon>
        <taxon>Basidiomycota</taxon>
        <taxon>Agaricomycotina</taxon>
        <taxon>Agaricomycetes</taxon>
        <taxon>Agaricomycetidae</taxon>
        <taxon>Boletales</taxon>
        <taxon>Sclerodermatineae</taxon>
        <taxon>Sclerodermataceae</taxon>
        <taxon>Scleroderma</taxon>
    </lineage>
</organism>
<gene>
    <name evidence="1" type="ORF">SCLCIDRAFT_1208335</name>
</gene>
<protein>
    <submittedName>
        <fullName evidence="1">Uncharacterized protein</fullName>
    </submittedName>
</protein>
<reference evidence="2" key="2">
    <citation type="submission" date="2015-01" db="EMBL/GenBank/DDBJ databases">
        <title>Evolutionary Origins and Diversification of the Mycorrhizal Mutualists.</title>
        <authorList>
            <consortium name="DOE Joint Genome Institute"/>
            <consortium name="Mycorrhizal Genomics Consortium"/>
            <person name="Kohler A."/>
            <person name="Kuo A."/>
            <person name="Nagy L.G."/>
            <person name="Floudas D."/>
            <person name="Copeland A."/>
            <person name="Barry K.W."/>
            <person name="Cichocki N."/>
            <person name="Veneault-Fourrey C."/>
            <person name="LaButti K."/>
            <person name="Lindquist E.A."/>
            <person name="Lipzen A."/>
            <person name="Lundell T."/>
            <person name="Morin E."/>
            <person name="Murat C."/>
            <person name="Riley R."/>
            <person name="Ohm R."/>
            <person name="Sun H."/>
            <person name="Tunlid A."/>
            <person name="Henrissat B."/>
            <person name="Grigoriev I.V."/>
            <person name="Hibbett D.S."/>
            <person name="Martin F."/>
        </authorList>
    </citation>
    <scope>NUCLEOTIDE SEQUENCE [LARGE SCALE GENOMIC DNA]</scope>
    <source>
        <strain evidence="2">Foug A</strain>
    </source>
</reference>
<reference evidence="1 2" key="1">
    <citation type="submission" date="2014-04" db="EMBL/GenBank/DDBJ databases">
        <authorList>
            <consortium name="DOE Joint Genome Institute"/>
            <person name="Kuo A."/>
            <person name="Kohler A."/>
            <person name="Nagy L.G."/>
            <person name="Floudas D."/>
            <person name="Copeland A."/>
            <person name="Barry K.W."/>
            <person name="Cichocki N."/>
            <person name="Veneault-Fourrey C."/>
            <person name="LaButti K."/>
            <person name="Lindquist E.A."/>
            <person name="Lipzen A."/>
            <person name="Lundell T."/>
            <person name="Morin E."/>
            <person name="Murat C."/>
            <person name="Sun H."/>
            <person name="Tunlid A."/>
            <person name="Henrissat B."/>
            <person name="Grigoriev I.V."/>
            <person name="Hibbett D.S."/>
            <person name="Martin F."/>
            <person name="Nordberg H.P."/>
            <person name="Cantor M.N."/>
            <person name="Hua S.X."/>
        </authorList>
    </citation>
    <scope>NUCLEOTIDE SEQUENCE [LARGE SCALE GENOMIC DNA]</scope>
    <source>
        <strain evidence="1 2">Foug A</strain>
    </source>
</reference>